<keyword evidence="3" id="KW-1185">Reference proteome</keyword>
<organism evidence="2 3">
    <name type="scientific">Ruminiclostridium cellulolyticum (strain ATCC 35319 / DSM 5812 / JCM 6584 / H10)</name>
    <name type="common">Clostridium cellulolyticum</name>
    <dbReference type="NCBI Taxonomy" id="394503"/>
    <lineage>
        <taxon>Bacteria</taxon>
        <taxon>Bacillati</taxon>
        <taxon>Bacillota</taxon>
        <taxon>Clostridia</taxon>
        <taxon>Eubacteriales</taxon>
        <taxon>Oscillospiraceae</taxon>
        <taxon>Ruminiclostridium</taxon>
    </lineage>
</organism>
<dbReference type="OrthoDB" id="189537at2"/>
<evidence type="ECO:0000313" key="3">
    <source>
        <dbReference type="Proteomes" id="UP000001349"/>
    </source>
</evidence>
<dbReference type="Proteomes" id="UP000001349">
    <property type="component" value="Chromosome"/>
</dbReference>
<dbReference type="RefSeq" id="WP_015926383.1">
    <property type="nucleotide sequence ID" value="NC_011898.1"/>
</dbReference>
<dbReference type="eggNOG" id="ENOG5033BI4">
    <property type="taxonomic scope" value="Bacteria"/>
</dbReference>
<sequence length="220" mass="24905" precursor="true">MKKFLSGLITGLLVSVSLTAFAAIQLKVVPNPYPVFINNAKANVQGYNINGSTYLKLSDLKTAGLDAKYNNAKKQIEVNSVNNSATDADQISVNPTSDNIDGFKIYKLDGKDYVRIYEIVKYCNDQYIKNQTDKKVFFYLRTKSIYSESDTNYKGQTPTVESTMFYIEKHDLSVHPRVITTVDLFSVKLTNGRIDINVFKEYFQPIVNLSLEDVYNSKSK</sequence>
<dbReference type="STRING" id="394503.Ccel_3032"/>
<feature type="signal peptide" evidence="1">
    <location>
        <begin position="1"/>
        <end position="22"/>
    </location>
</feature>
<proteinExistence type="predicted"/>
<accession>B8I8Z2</accession>
<evidence type="ECO:0000256" key="1">
    <source>
        <dbReference type="SAM" id="SignalP"/>
    </source>
</evidence>
<keyword evidence="1" id="KW-0732">Signal</keyword>
<dbReference type="AlphaFoldDB" id="B8I8Z2"/>
<evidence type="ECO:0000313" key="2">
    <source>
        <dbReference type="EMBL" id="ACL77324.1"/>
    </source>
</evidence>
<gene>
    <name evidence="2" type="ordered locus">Ccel_3032</name>
</gene>
<protein>
    <recommendedName>
        <fullName evidence="4">Copper amine oxidase-like N-terminal domain-containing protein</fullName>
    </recommendedName>
</protein>
<feature type="chain" id="PRO_5002871660" description="Copper amine oxidase-like N-terminal domain-containing protein" evidence="1">
    <location>
        <begin position="23"/>
        <end position="220"/>
    </location>
</feature>
<dbReference type="HOGENOM" id="CLU_109272_0_0_9"/>
<reference evidence="2 3" key="1">
    <citation type="submission" date="2009-01" db="EMBL/GenBank/DDBJ databases">
        <title>Complete sequence of Clostridium cellulolyticum H10.</title>
        <authorList>
            <consortium name="US DOE Joint Genome Institute"/>
            <person name="Lucas S."/>
            <person name="Copeland A."/>
            <person name="Lapidus A."/>
            <person name="Glavina del Rio T."/>
            <person name="Dalin E."/>
            <person name="Tice H."/>
            <person name="Bruce D."/>
            <person name="Goodwin L."/>
            <person name="Pitluck S."/>
            <person name="Chertkov O."/>
            <person name="Saunders E."/>
            <person name="Brettin T."/>
            <person name="Detter J.C."/>
            <person name="Han C."/>
            <person name="Larimer F."/>
            <person name="Land M."/>
            <person name="Hauser L."/>
            <person name="Kyrpides N."/>
            <person name="Ivanova N."/>
            <person name="Zhou J."/>
            <person name="Richardson P."/>
        </authorList>
    </citation>
    <scope>NUCLEOTIDE SEQUENCE [LARGE SCALE GENOMIC DNA]</scope>
    <source>
        <strain evidence="3">ATCC 35319 / DSM 5812 / JCM 6584 / H10</strain>
    </source>
</reference>
<name>B8I8Z2_RUMCH</name>
<evidence type="ECO:0008006" key="4">
    <source>
        <dbReference type="Google" id="ProtNLM"/>
    </source>
</evidence>
<dbReference type="KEGG" id="cce:Ccel_3032"/>
<dbReference type="EMBL" id="CP001348">
    <property type="protein sequence ID" value="ACL77324.1"/>
    <property type="molecule type" value="Genomic_DNA"/>
</dbReference>